<evidence type="ECO:0000256" key="8">
    <source>
        <dbReference type="ARBA" id="ARBA00023242"/>
    </source>
</evidence>
<dbReference type="FunCoup" id="A0A1Y2FS36">
    <property type="interactions" value="917"/>
</dbReference>
<dbReference type="InterPro" id="IPR040122">
    <property type="entry name" value="Importin_beta"/>
</dbReference>
<keyword evidence="4" id="KW-0813">Transport</keyword>
<comment type="similarity">
    <text evidence="3">Belongs to the importin beta family. Importin beta-1 subfamily.</text>
</comment>
<keyword evidence="14" id="KW-1185">Reference proteome</keyword>
<dbReference type="SUPFAM" id="SSF48371">
    <property type="entry name" value="ARM repeat"/>
    <property type="match status" value="1"/>
</dbReference>
<protein>
    <recommendedName>
        <fullName evidence="9">Importin-95</fullName>
    </recommendedName>
    <alternativeName>
        <fullName evidence="10">Karyopherin-95</fullName>
    </alternativeName>
</protein>
<dbReference type="InterPro" id="IPR011989">
    <property type="entry name" value="ARM-like"/>
</dbReference>
<comment type="subcellular location">
    <subcellularLocation>
        <location evidence="2">Cytoplasm</location>
    </subcellularLocation>
    <subcellularLocation>
        <location evidence="1">Nucleus envelope</location>
    </subcellularLocation>
</comment>
<dbReference type="Pfam" id="PF25574">
    <property type="entry name" value="TPR_IMB1"/>
    <property type="match status" value="1"/>
</dbReference>
<dbReference type="Gene3D" id="1.25.10.10">
    <property type="entry name" value="Leucine-rich Repeat Variant"/>
    <property type="match status" value="1"/>
</dbReference>
<dbReference type="Proteomes" id="UP000193467">
    <property type="component" value="Unassembled WGS sequence"/>
</dbReference>
<sequence>MDVSALLTASLSPNQVDRDNATQQLAHFLSSNPAQYLVALSQLVADNNAPSHIRNASGLAIKNSLSARESARQDDYANRWKSLDSQTRDQLKNDALATLAANDKGARNVSGQVVAAIAAIELPAGLWNSLIPQLLELVGRSDNSGLRQATLQAIGYICESIKPEVLAAQSNEILTAVVQGARKEEPSVDVQLAAVNALYNSLEFIKENFAREGERNYIMQVVCEATQSPSSDVQVAAFECLVRIMHLYYDWMKFYMERALFGLTVLGMKHADEQVALQAVEFWSTVCDEEIELALEAEEAAEFSEAPERESSHFARVALPEVLPVLLQLLTKQEEDATDDEWNVSMAAGTCLALLAQCVGDGIVTPIIPFVEGNIKSPEWRNREAAVMAFGSILDGPEEKILAPLVAQALPTLIEMMRDPSLHVRDTTAWTLGRISDVLVKTIKLDIHLPPLVTALVGGLEESPRIVSNCCWSIMNLAEQLGDSEADVTPLSPYYDGIVSALLQLAERPTNEANSRTSAYEALSTLVTHASADCLPIISKLVIAVLDRSEALLGLQSQLVGADDRNNYNELQVNICGVLTAVTRRLGREIQPLSDRIMTLLLQLIQSAGKQSPILEDAFLSVGAVTAALEQDFHPYLQAFLPFLINALNSHEEYQLCSIAVGLIGDICRALGEASLPYCQGFMEVLLADLQSTVLHRSVKPPILSCFGDVALAVGPGFEPFLETTMGVLQQAGAMRADPSNFDLVDYINVLREGILEAYTGIIGGLKTGGKTDILLPYINSIFTFLHLTLTDQDRTEPILRAAIGLLGDLAEAFPNGQLKEALSTPWVGEMLKAGRTKLGGPETKKVAKWAKEMVRRATQ</sequence>
<dbReference type="GO" id="GO:0005635">
    <property type="term" value="C:nuclear envelope"/>
    <property type="evidence" value="ECO:0007669"/>
    <property type="project" value="UniProtKB-SubCell"/>
</dbReference>
<evidence type="ECO:0000313" key="13">
    <source>
        <dbReference type="EMBL" id="ORY85996.1"/>
    </source>
</evidence>
<feature type="repeat" description="HEAT" evidence="11">
    <location>
        <begin position="130"/>
        <end position="169"/>
    </location>
</feature>
<gene>
    <name evidence="13" type="ORF">BCR35DRAFT_302631</name>
</gene>
<evidence type="ECO:0000256" key="6">
    <source>
        <dbReference type="ARBA" id="ARBA00022737"/>
    </source>
</evidence>
<dbReference type="GO" id="GO:0031267">
    <property type="term" value="F:small GTPase binding"/>
    <property type="evidence" value="ECO:0007669"/>
    <property type="project" value="InterPro"/>
</dbReference>
<evidence type="ECO:0000256" key="5">
    <source>
        <dbReference type="ARBA" id="ARBA00022490"/>
    </source>
</evidence>
<keyword evidence="5" id="KW-0963">Cytoplasm</keyword>
<comment type="caution">
    <text evidence="13">The sequence shown here is derived from an EMBL/GenBank/DDBJ whole genome shotgun (WGS) entry which is preliminary data.</text>
</comment>
<feature type="repeat" description="HEAT" evidence="11">
    <location>
        <begin position="409"/>
        <end position="446"/>
    </location>
</feature>
<dbReference type="Pfam" id="PF13513">
    <property type="entry name" value="HEAT_EZ"/>
    <property type="match status" value="1"/>
</dbReference>
<evidence type="ECO:0000256" key="10">
    <source>
        <dbReference type="ARBA" id="ARBA00083566"/>
    </source>
</evidence>
<feature type="domain" description="Importin N-terminal" evidence="12">
    <location>
        <begin position="21"/>
        <end position="101"/>
    </location>
</feature>
<dbReference type="InterPro" id="IPR001494">
    <property type="entry name" value="Importin-beta_N"/>
</dbReference>
<dbReference type="SMART" id="SM00913">
    <property type="entry name" value="IBN_N"/>
    <property type="match status" value="1"/>
</dbReference>
<evidence type="ECO:0000256" key="1">
    <source>
        <dbReference type="ARBA" id="ARBA00004259"/>
    </source>
</evidence>
<evidence type="ECO:0000256" key="7">
    <source>
        <dbReference type="ARBA" id="ARBA00022927"/>
    </source>
</evidence>
<dbReference type="AlphaFoldDB" id="A0A1Y2FS36"/>
<dbReference type="GO" id="GO:0005737">
    <property type="term" value="C:cytoplasm"/>
    <property type="evidence" value="ECO:0007669"/>
    <property type="project" value="UniProtKB-SubCell"/>
</dbReference>
<evidence type="ECO:0000256" key="9">
    <source>
        <dbReference type="ARBA" id="ARBA00079884"/>
    </source>
</evidence>
<dbReference type="GO" id="GO:0006606">
    <property type="term" value="P:protein import into nucleus"/>
    <property type="evidence" value="ECO:0007669"/>
    <property type="project" value="InterPro"/>
</dbReference>
<evidence type="ECO:0000256" key="2">
    <source>
        <dbReference type="ARBA" id="ARBA00004496"/>
    </source>
</evidence>
<dbReference type="EMBL" id="MCGR01000015">
    <property type="protein sequence ID" value="ORY85996.1"/>
    <property type="molecule type" value="Genomic_DNA"/>
</dbReference>
<name>A0A1Y2FS36_9BASI</name>
<dbReference type="InterPro" id="IPR021133">
    <property type="entry name" value="HEAT_type_2"/>
</dbReference>
<evidence type="ECO:0000259" key="12">
    <source>
        <dbReference type="PROSITE" id="PS50166"/>
    </source>
</evidence>
<dbReference type="STRING" id="106004.A0A1Y2FS36"/>
<dbReference type="PANTHER" id="PTHR10527">
    <property type="entry name" value="IMPORTIN BETA"/>
    <property type="match status" value="1"/>
</dbReference>
<evidence type="ECO:0000313" key="14">
    <source>
        <dbReference type="Proteomes" id="UP000193467"/>
    </source>
</evidence>
<accession>A0A1Y2FS36</accession>
<reference evidence="13 14" key="1">
    <citation type="submission" date="2016-07" db="EMBL/GenBank/DDBJ databases">
        <title>Pervasive Adenine N6-methylation of Active Genes in Fungi.</title>
        <authorList>
            <consortium name="DOE Joint Genome Institute"/>
            <person name="Mondo S.J."/>
            <person name="Dannebaum R.O."/>
            <person name="Kuo R.C."/>
            <person name="Labutti K."/>
            <person name="Haridas S."/>
            <person name="Kuo A."/>
            <person name="Salamov A."/>
            <person name="Ahrendt S.R."/>
            <person name="Lipzen A."/>
            <person name="Sullivan W."/>
            <person name="Andreopoulos W.B."/>
            <person name="Clum A."/>
            <person name="Lindquist E."/>
            <person name="Daum C."/>
            <person name="Ramamoorthy G.K."/>
            <person name="Gryganskyi A."/>
            <person name="Culley D."/>
            <person name="Magnuson J.K."/>
            <person name="James T.Y."/>
            <person name="O'Malley M.A."/>
            <person name="Stajich J.E."/>
            <person name="Spatafora J.W."/>
            <person name="Visel A."/>
            <person name="Grigoriev I.V."/>
        </authorList>
    </citation>
    <scope>NUCLEOTIDE SEQUENCE [LARGE SCALE GENOMIC DNA]</scope>
    <source>
        <strain evidence="13 14">62-1032</strain>
    </source>
</reference>
<dbReference type="InterPro" id="IPR058584">
    <property type="entry name" value="IMB1_TNPO1-like_TPR"/>
</dbReference>
<keyword evidence="7" id="KW-0653">Protein transport</keyword>
<dbReference type="InParanoid" id="A0A1Y2FS36"/>
<dbReference type="PROSITE" id="PS50166">
    <property type="entry name" value="IMPORTIN_B_NT"/>
    <property type="match status" value="1"/>
</dbReference>
<dbReference type="InterPro" id="IPR016024">
    <property type="entry name" value="ARM-type_fold"/>
</dbReference>
<dbReference type="PROSITE" id="PS50077">
    <property type="entry name" value="HEAT_REPEAT"/>
    <property type="match status" value="2"/>
</dbReference>
<evidence type="ECO:0000256" key="4">
    <source>
        <dbReference type="ARBA" id="ARBA00022448"/>
    </source>
</evidence>
<dbReference type="OrthoDB" id="10263328at2759"/>
<keyword evidence="8" id="KW-0539">Nucleus</keyword>
<dbReference type="SMART" id="SM00185">
    <property type="entry name" value="ARM"/>
    <property type="match status" value="2"/>
</dbReference>
<dbReference type="Pfam" id="PF03810">
    <property type="entry name" value="IBN_N"/>
    <property type="match status" value="1"/>
</dbReference>
<evidence type="ECO:0000256" key="11">
    <source>
        <dbReference type="PROSITE-ProRule" id="PRU00103"/>
    </source>
</evidence>
<proteinExistence type="inferred from homology"/>
<evidence type="ECO:0000256" key="3">
    <source>
        <dbReference type="ARBA" id="ARBA00010907"/>
    </source>
</evidence>
<organism evidence="13 14">
    <name type="scientific">Leucosporidium creatinivorum</name>
    <dbReference type="NCBI Taxonomy" id="106004"/>
    <lineage>
        <taxon>Eukaryota</taxon>
        <taxon>Fungi</taxon>
        <taxon>Dikarya</taxon>
        <taxon>Basidiomycota</taxon>
        <taxon>Pucciniomycotina</taxon>
        <taxon>Microbotryomycetes</taxon>
        <taxon>Leucosporidiales</taxon>
        <taxon>Leucosporidium</taxon>
    </lineage>
</organism>
<keyword evidence="6" id="KW-0677">Repeat</keyword>
<dbReference type="FunFam" id="1.25.10.10:FF:000027">
    <property type="entry name" value="Importin subunit beta-1"/>
    <property type="match status" value="1"/>
</dbReference>
<dbReference type="InterPro" id="IPR000225">
    <property type="entry name" value="Armadillo"/>
</dbReference>